<dbReference type="EMBL" id="LHXP01000002">
    <property type="protein sequence ID" value="KXA93951.1"/>
    <property type="molecule type" value="Genomic_DNA"/>
</dbReference>
<name>A0A133UI87_9EURY</name>
<feature type="region of interest" description="Disordered" evidence="1">
    <location>
        <begin position="51"/>
        <end position="70"/>
    </location>
</feature>
<sequence>MRFEESKNAVKDLLVPSLPGQGSFGGKIQLQTFRMIESKGPTYLGEFRKGTMMIEKGRGKHRKKISEPKT</sequence>
<comment type="caution">
    <text evidence="2">The sequence shown here is derived from an EMBL/GenBank/DDBJ whole genome shotgun (WGS) entry which is preliminary data.</text>
</comment>
<evidence type="ECO:0000313" key="2">
    <source>
        <dbReference type="EMBL" id="KXA93951.1"/>
    </source>
</evidence>
<dbReference type="AlphaFoldDB" id="A0A133UI87"/>
<evidence type="ECO:0000313" key="3">
    <source>
        <dbReference type="Proteomes" id="UP000070657"/>
    </source>
</evidence>
<evidence type="ECO:0000256" key="1">
    <source>
        <dbReference type="SAM" id="MobiDB-lite"/>
    </source>
</evidence>
<accession>A0A133UI87</accession>
<gene>
    <name evidence="2" type="ORF">AKJ66_00310</name>
</gene>
<keyword evidence="3" id="KW-1185">Reference proteome</keyword>
<protein>
    <submittedName>
        <fullName evidence="2">Uncharacterized protein</fullName>
    </submittedName>
</protein>
<proteinExistence type="predicted"/>
<reference evidence="2 3" key="1">
    <citation type="journal article" date="2016" name="Sci. Rep.">
        <title>Metabolic traits of an uncultured archaeal lineage -MSBL1- from brine pools of the Red Sea.</title>
        <authorList>
            <person name="Mwirichia R."/>
            <person name="Alam I."/>
            <person name="Rashid M."/>
            <person name="Vinu M."/>
            <person name="Ba-Alawi W."/>
            <person name="Anthony Kamau A."/>
            <person name="Kamanda Ngugi D."/>
            <person name="Goker M."/>
            <person name="Klenk H.P."/>
            <person name="Bajic V."/>
            <person name="Stingl U."/>
        </authorList>
    </citation>
    <scope>NUCLEOTIDE SEQUENCE [LARGE SCALE GENOMIC DNA]</scope>
    <source>
        <strain evidence="2">SCGC-AAA259E22</strain>
    </source>
</reference>
<organism evidence="2 3">
    <name type="scientific">candidate division MSBL1 archaeon SCGC-AAA259E22</name>
    <dbReference type="NCBI Taxonomy" id="1698265"/>
    <lineage>
        <taxon>Archaea</taxon>
        <taxon>Methanobacteriati</taxon>
        <taxon>Methanobacteriota</taxon>
        <taxon>candidate division MSBL1</taxon>
    </lineage>
</organism>
<dbReference type="Proteomes" id="UP000070657">
    <property type="component" value="Unassembled WGS sequence"/>
</dbReference>